<dbReference type="GO" id="GO:0003725">
    <property type="term" value="F:double-stranded RNA binding"/>
    <property type="evidence" value="ECO:0007669"/>
    <property type="project" value="TreeGrafter"/>
</dbReference>
<dbReference type="SMART" id="SM00451">
    <property type="entry name" value="ZnF_U1"/>
    <property type="match status" value="2"/>
</dbReference>
<dbReference type="PANTHER" id="PTHR45762:SF3">
    <property type="entry name" value="ZINC-FINGER PROTEIN AT 72D, ISOFORM B"/>
    <property type="match status" value="1"/>
</dbReference>
<gene>
    <name evidence="4" type="ORF">g.47694</name>
</gene>
<dbReference type="SUPFAM" id="SSF57667">
    <property type="entry name" value="beta-beta-alpha zinc fingers"/>
    <property type="match status" value="2"/>
</dbReference>
<feature type="domain" description="C2H2-type" evidence="2">
    <location>
        <begin position="102"/>
        <end position="126"/>
    </location>
</feature>
<dbReference type="EMBL" id="GECZ01015372">
    <property type="protein sequence ID" value="JAS54397.1"/>
    <property type="molecule type" value="Transcribed_RNA"/>
</dbReference>
<sequence>YDAALYSAATMYMAQQTSAAQASVTPNVKGQKQPWNKIKKNKMGYKPNTQQLHYCDICKISCAGAQTYKEHLEGSKHKKKEAALKLTGTATSTAYGRGGNVIKCSLCTVSCTGNDAYMAHIRGSKHQRVLMLHNKLGKPIPEIEVITTSAKTQNGETKRIYSSTPKINFVPSGELSSTASPAINNSSITSNMGMNST</sequence>
<feature type="non-terminal residue" evidence="4">
    <location>
        <position position="1"/>
    </location>
</feature>
<dbReference type="InterPro" id="IPR013087">
    <property type="entry name" value="Znf_C2H2_type"/>
</dbReference>
<accession>A0A1B6FW16</accession>
<evidence type="ECO:0008006" key="5">
    <source>
        <dbReference type="Google" id="ProtNLM"/>
    </source>
</evidence>
<dbReference type="Pfam" id="PF12874">
    <property type="entry name" value="zf-met"/>
    <property type="match status" value="2"/>
</dbReference>
<dbReference type="InterPro" id="IPR003604">
    <property type="entry name" value="Matrin/U1-like-C_Znf_C2H2"/>
</dbReference>
<feature type="compositionally biased region" description="Polar residues" evidence="1">
    <location>
        <begin position="174"/>
        <end position="197"/>
    </location>
</feature>
<reference evidence="4" key="1">
    <citation type="submission" date="2015-11" db="EMBL/GenBank/DDBJ databases">
        <title>De novo transcriptome assembly of four potential Pierce s Disease insect vectors from Arizona vineyards.</title>
        <authorList>
            <person name="Tassone E.E."/>
        </authorList>
    </citation>
    <scope>NUCLEOTIDE SEQUENCE</scope>
</reference>
<dbReference type="SMART" id="SM00355">
    <property type="entry name" value="ZnF_C2H2"/>
    <property type="match status" value="2"/>
</dbReference>
<dbReference type="InterPro" id="IPR036236">
    <property type="entry name" value="Znf_C2H2_sf"/>
</dbReference>
<feature type="non-terminal residue" evidence="4">
    <location>
        <position position="197"/>
    </location>
</feature>
<organism evidence="4">
    <name type="scientific">Cuerna arida</name>
    <dbReference type="NCBI Taxonomy" id="1464854"/>
    <lineage>
        <taxon>Eukaryota</taxon>
        <taxon>Metazoa</taxon>
        <taxon>Ecdysozoa</taxon>
        <taxon>Arthropoda</taxon>
        <taxon>Hexapoda</taxon>
        <taxon>Insecta</taxon>
        <taxon>Pterygota</taxon>
        <taxon>Neoptera</taxon>
        <taxon>Paraneoptera</taxon>
        <taxon>Hemiptera</taxon>
        <taxon>Auchenorrhyncha</taxon>
        <taxon>Membracoidea</taxon>
        <taxon>Cicadellidae</taxon>
        <taxon>Cicadellinae</taxon>
        <taxon>Proconiini</taxon>
        <taxon>Cuerna</taxon>
    </lineage>
</organism>
<dbReference type="PANTHER" id="PTHR45762">
    <property type="entry name" value="ZINC FINGER RNA-BINDING PROTEIN"/>
    <property type="match status" value="1"/>
</dbReference>
<feature type="domain" description="U1-type" evidence="3">
    <location>
        <begin position="99"/>
        <end position="133"/>
    </location>
</feature>
<dbReference type="Gene3D" id="3.30.160.60">
    <property type="entry name" value="Classic Zinc Finger"/>
    <property type="match status" value="2"/>
</dbReference>
<evidence type="ECO:0000313" key="4">
    <source>
        <dbReference type="EMBL" id="JAS54397.1"/>
    </source>
</evidence>
<dbReference type="GO" id="GO:0003727">
    <property type="term" value="F:single-stranded RNA binding"/>
    <property type="evidence" value="ECO:0007669"/>
    <property type="project" value="TreeGrafter"/>
</dbReference>
<name>A0A1B6FW16_9HEMI</name>
<protein>
    <recommendedName>
        <fullName evidence="5">C2H2-type domain-containing protein</fullName>
    </recommendedName>
</protein>
<feature type="domain" description="C2H2-type" evidence="2">
    <location>
        <begin position="53"/>
        <end position="77"/>
    </location>
</feature>
<feature type="domain" description="U1-type" evidence="3">
    <location>
        <begin position="50"/>
        <end position="84"/>
    </location>
</feature>
<dbReference type="GO" id="GO:0071011">
    <property type="term" value="C:precatalytic spliceosome"/>
    <property type="evidence" value="ECO:0007669"/>
    <property type="project" value="TreeGrafter"/>
</dbReference>
<evidence type="ECO:0000256" key="1">
    <source>
        <dbReference type="SAM" id="MobiDB-lite"/>
    </source>
</evidence>
<proteinExistence type="predicted"/>
<dbReference type="FunFam" id="3.30.160.60:FF:000210">
    <property type="entry name" value="Zinc finger RNA-binding protein 2"/>
    <property type="match status" value="1"/>
</dbReference>
<dbReference type="FunFam" id="3.30.160.60:FF:002080">
    <property type="entry name" value="Zinc finger RNA-binding protein"/>
    <property type="match status" value="1"/>
</dbReference>
<dbReference type="AlphaFoldDB" id="A0A1B6FW16"/>
<evidence type="ECO:0000259" key="2">
    <source>
        <dbReference type="SMART" id="SM00355"/>
    </source>
</evidence>
<evidence type="ECO:0000259" key="3">
    <source>
        <dbReference type="SMART" id="SM00451"/>
    </source>
</evidence>
<feature type="region of interest" description="Disordered" evidence="1">
    <location>
        <begin position="172"/>
        <end position="197"/>
    </location>
</feature>
<dbReference type="GO" id="GO:0008270">
    <property type="term" value="F:zinc ion binding"/>
    <property type="evidence" value="ECO:0007669"/>
    <property type="project" value="InterPro"/>
</dbReference>